<sequence length="296" mass="31641">MPMNDRVAYYPGCSLEGLAVEYDVSTRAVCRALGLSLVELNDWNCCGSSPASLYDPMLSATLAGRNLLLAQEARLDTVMTPCPGCLKALKGAIKTRDAHPQALAQALGRPLSERVHAVSVLQLLYEKVGPGALAQAVRRSFDGLPVVPYYGCLLTRPQAVAGFDDPENPVSMDRLLEAVGCAVADFPFKTECCGATSAMTRSDIVVRLSGRLLDMARRLGARAIIVACPLCQQNLDLRQAQAEKAMGTRFGIPVFYLTQVIGWAVGLPAQDLGLDKLIVPGKGVLPDPEPTEPSES</sequence>
<feature type="domain" description="Cysteine-rich" evidence="2">
    <location>
        <begin position="7"/>
        <end position="89"/>
    </location>
</feature>
<dbReference type="InterPro" id="IPR051278">
    <property type="entry name" value="HdrB/HdrD_reductase"/>
</dbReference>
<dbReference type="EMBL" id="DSTK01000013">
    <property type="protein sequence ID" value="HFK96641.1"/>
    <property type="molecule type" value="Genomic_DNA"/>
</dbReference>
<dbReference type="InterPro" id="IPR004017">
    <property type="entry name" value="Cys_rich_dom"/>
</dbReference>
<evidence type="ECO:0000313" key="3">
    <source>
        <dbReference type="EMBL" id="HFK96641.1"/>
    </source>
</evidence>
<dbReference type="GO" id="GO:0016491">
    <property type="term" value="F:oxidoreductase activity"/>
    <property type="evidence" value="ECO:0007669"/>
    <property type="project" value="UniProtKB-KW"/>
</dbReference>
<gene>
    <name evidence="3" type="ORF">ENS06_04875</name>
</gene>
<organism evidence="3">
    <name type="scientific">Desulfacinum infernum</name>
    <dbReference type="NCBI Taxonomy" id="35837"/>
    <lineage>
        <taxon>Bacteria</taxon>
        <taxon>Pseudomonadati</taxon>
        <taxon>Thermodesulfobacteriota</taxon>
        <taxon>Syntrophobacteria</taxon>
        <taxon>Syntrophobacterales</taxon>
        <taxon>Syntrophobacteraceae</taxon>
        <taxon>Desulfacinum</taxon>
    </lineage>
</organism>
<evidence type="ECO:0000259" key="2">
    <source>
        <dbReference type="Pfam" id="PF02754"/>
    </source>
</evidence>
<name>A0A832A2C8_9BACT</name>
<dbReference type="AlphaFoldDB" id="A0A832A2C8"/>
<dbReference type="Gene3D" id="1.20.1050.140">
    <property type="match status" value="1"/>
</dbReference>
<protein>
    <submittedName>
        <fullName evidence="3">Heterodisulfide reductase subunit B</fullName>
    </submittedName>
</protein>
<dbReference type="PANTHER" id="PTHR42947">
    <property type="entry name" value="COB--COM HETERODISULFIDE REDUCTASE SUBUNIT B 1"/>
    <property type="match status" value="1"/>
</dbReference>
<feature type="domain" description="Cysteine-rich" evidence="2">
    <location>
        <begin position="149"/>
        <end position="235"/>
    </location>
</feature>
<keyword evidence="1" id="KW-0560">Oxidoreductase</keyword>
<accession>A0A832A2C8</accession>
<dbReference type="PANTHER" id="PTHR42947:SF1">
    <property type="entry name" value="COB--COM HETERODISULFIDE REDUCTASE SUBUNIT B 1"/>
    <property type="match status" value="1"/>
</dbReference>
<comment type="caution">
    <text evidence="3">The sequence shown here is derived from an EMBL/GenBank/DDBJ whole genome shotgun (WGS) entry which is preliminary data.</text>
</comment>
<reference evidence="3" key="1">
    <citation type="journal article" date="2020" name="mSystems">
        <title>Genome- and Community-Level Interaction Insights into Carbon Utilization and Element Cycling Functions of Hydrothermarchaeota in Hydrothermal Sediment.</title>
        <authorList>
            <person name="Zhou Z."/>
            <person name="Liu Y."/>
            <person name="Xu W."/>
            <person name="Pan J."/>
            <person name="Luo Z.H."/>
            <person name="Li M."/>
        </authorList>
    </citation>
    <scope>NUCLEOTIDE SEQUENCE [LARGE SCALE GENOMIC DNA]</scope>
    <source>
        <strain evidence="3">SpSt-456</strain>
    </source>
</reference>
<evidence type="ECO:0000256" key="1">
    <source>
        <dbReference type="ARBA" id="ARBA00023002"/>
    </source>
</evidence>
<proteinExistence type="predicted"/>
<dbReference type="Pfam" id="PF02754">
    <property type="entry name" value="CCG"/>
    <property type="match status" value="2"/>
</dbReference>